<protein>
    <recommendedName>
        <fullName evidence="2">VOC domain-containing protein</fullName>
    </recommendedName>
</protein>
<gene>
    <name evidence="3" type="ORF">C6N75_04580</name>
</gene>
<dbReference type="AlphaFoldDB" id="A0A2S9Q119"/>
<evidence type="ECO:0000256" key="1">
    <source>
        <dbReference type="SAM" id="MobiDB-lite"/>
    </source>
</evidence>
<dbReference type="EMBL" id="PVLV01000062">
    <property type="protein sequence ID" value="PRH80369.1"/>
    <property type="molecule type" value="Genomic_DNA"/>
</dbReference>
<comment type="caution">
    <text evidence="3">The sequence shown here is derived from an EMBL/GenBank/DDBJ whole genome shotgun (WGS) entry which is preliminary data.</text>
</comment>
<evidence type="ECO:0000259" key="2">
    <source>
        <dbReference type="PROSITE" id="PS51819"/>
    </source>
</evidence>
<dbReference type="PROSITE" id="PS51819">
    <property type="entry name" value="VOC"/>
    <property type="match status" value="1"/>
</dbReference>
<evidence type="ECO:0000313" key="4">
    <source>
        <dbReference type="Proteomes" id="UP000239322"/>
    </source>
</evidence>
<dbReference type="InterPro" id="IPR037523">
    <property type="entry name" value="VOC_core"/>
</dbReference>
<dbReference type="Gene3D" id="3.10.180.10">
    <property type="entry name" value="2,3-Dihydroxybiphenyl 1,2-Dioxygenase, domain 1"/>
    <property type="match status" value="1"/>
</dbReference>
<name>A0A2S9Q119_9ACTN</name>
<feature type="domain" description="VOC" evidence="2">
    <location>
        <begin position="53"/>
        <end position="190"/>
    </location>
</feature>
<dbReference type="Proteomes" id="UP000239322">
    <property type="component" value="Unassembled WGS sequence"/>
</dbReference>
<keyword evidence="4" id="KW-1185">Reference proteome</keyword>
<dbReference type="OrthoDB" id="5185674at2"/>
<organism evidence="3 4">
    <name type="scientific">Streptomyces solincola</name>
    <dbReference type="NCBI Taxonomy" id="2100817"/>
    <lineage>
        <taxon>Bacteria</taxon>
        <taxon>Bacillati</taxon>
        <taxon>Actinomycetota</taxon>
        <taxon>Actinomycetes</taxon>
        <taxon>Kitasatosporales</taxon>
        <taxon>Streptomycetaceae</taxon>
        <taxon>Streptomyces</taxon>
    </lineage>
</organism>
<accession>A0A2S9Q119</accession>
<dbReference type="SUPFAM" id="SSF54593">
    <property type="entry name" value="Glyoxalase/Bleomycin resistance protein/Dihydroxybiphenyl dioxygenase"/>
    <property type="match status" value="1"/>
</dbReference>
<dbReference type="Pfam" id="PF13669">
    <property type="entry name" value="Glyoxalase_4"/>
    <property type="match status" value="1"/>
</dbReference>
<proteinExistence type="predicted"/>
<feature type="region of interest" description="Disordered" evidence="1">
    <location>
        <begin position="1"/>
        <end position="51"/>
    </location>
</feature>
<evidence type="ECO:0000313" key="3">
    <source>
        <dbReference type="EMBL" id="PRH80369.1"/>
    </source>
</evidence>
<dbReference type="InterPro" id="IPR029068">
    <property type="entry name" value="Glyas_Bleomycin-R_OHBP_Dase"/>
</dbReference>
<sequence length="221" mass="24073">MAVTGPSHVGSAKCADRPGPRPAARTPLGRSTVEQGGLDEPHEGNSAMPQPQNIHHVGVLVENLEDAIRKWSLGTGYTFSEIGRYRTEFYSDHSNPRPHHHDARISFSKEGPPHIELMEFHGAGTHSAAQGEGIHHLGFMDHPRVEGVKTDLEAAGMRSDGVATDESGAILLWFTEKSDLHGIRLEFVSPVPQPIVMDDGSPAYRDARGFPSLWPPEPDTV</sequence>
<reference evidence="3 4" key="1">
    <citation type="submission" date="2018-03" db="EMBL/GenBank/DDBJ databases">
        <title>Novel Streptomyces sp. from soil.</title>
        <authorList>
            <person name="Tan G.Y.A."/>
            <person name="Lee Z.Y."/>
        </authorList>
    </citation>
    <scope>NUCLEOTIDE SEQUENCE [LARGE SCALE GENOMIC DNA]</scope>
    <source>
        <strain evidence="3 4">ST5x</strain>
    </source>
</reference>